<comment type="caution">
    <text evidence="2">The sequence shown here is derived from an EMBL/GenBank/DDBJ whole genome shotgun (WGS) entry which is preliminary data.</text>
</comment>
<dbReference type="Pfam" id="PF05893">
    <property type="entry name" value="LuxC"/>
    <property type="match status" value="1"/>
</dbReference>
<evidence type="ECO:0000313" key="3">
    <source>
        <dbReference type="Proteomes" id="UP000095255"/>
    </source>
</evidence>
<dbReference type="STRING" id="1390249.BHU72_00305"/>
<dbReference type="EMBL" id="MJAT01000001">
    <property type="protein sequence ID" value="OEH87028.1"/>
    <property type="molecule type" value="Genomic_DNA"/>
</dbReference>
<dbReference type="GO" id="GO:0003995">
    <property type="term" value="F:acyl-CoA dehydrogenase activity"/>
    <property type="evidence" value="ECO:0007669"/>
    <property type="project" value="InterPro"/>
</dbReference>
<sequence length="401" mass="46155">MEAIDWKNQVESLVATTNLPVFSPIAEEFIQAFSAAILKDQSLKKYPEVISLGYWLRKSNIQKIKQAFSDKNKHSLVVSRGVALVYAPANIDTIFVYTWVISLLAGNATIIRVSNRQSEQFKILINSINLLLSSSIYNEIRKRILIIHYPHDQLITEWLSQRCHIRVIWGGDNTIQMIRQSMLAPIATEMVFPDRTACSMICATAIKDLKENEMIRLAEKFFNDTLFFHQKACSSPKLVVWVGTDEDIYIAKNRFWQYFQQIIKKKEYALASANHMERLTLGFYYATLKQVKEISNHDFELPLRILVGKLDSPLREANRGTGLFLEYHTEHISELSSLLQDKDQTITYFGFTKAQLGEFAQSLSGRKVDRIVPIGQALDFSSIWDGYDMLSYFTREIQLNV</sequence>
<protein>
    <recommendedName>
        <fullName evidence="4">Long-chain-fatty-acyl-CoA reductase</fullName>
    </recommendedName>
</protein>
<accession>A0A1E5LAD5</accession>
<dbReference type="Proteomes" id="UP000095255">
    <property type="component" value="Unassembled WGS sequence"/>
</dbReference>
<organism evidence="2 3">
    <name type="scientific">Desulfuribacillus stibiiarsenatis</name>
    <dbReference type="NCBI Taxonomy" id="1390249"/>
    <lineage>
        <taxon>Bacteria</taxon>
        <taxon>Bacillati</taxon>
        <taxon>Bacillota</taxon>
        <taxon>Desulfuribacillia</taxon>
        <taxon>Desulfuribacillales</taxon>
        <taxon>Desulfuribacillaceae</taxon>
        <taxon>Desulfuribacillus</taxon>
    </lineage>
</organism>
<proteinExistence type="predicted"/>
<reference evidence="2 3" key="1">
    <citation type="submission" date="2016-09" db="EMBL/GenBank/DDBJ databases">
        <title>Desulfuribacillus arsenicus sp. nov., an obligately anaerobic, dissimilatory arsenic- and antimonate-reducing bacterium isolated from anoxic sediments.</title>
        <authorList>
            <person name="Abin C.A."/>
            <person name="Hollibaugh J.T."/>
        </authorList>
    </citation>
    <scope>NUCLEOTIDE SEQUENCE [LARGE SCALE GENOMIC DNA]</scope>
    <source>
        <strain evidence="2 3">MLFW-2</strain>
    </source>
</reference>
<keyword evidence="3" id="KW-1185">Reference proteome</keyword>
<gene>
    <name evidence="2" type="ORF">BHU72_00305</name>
</gene>
<dbReference type="GO" id="GO:0008218">
    <property type="term" value="P:bioluminescence"/>
    <property type="evidence" value="ECO:0007669"/>
    <property type="project" value="InterPro"/>
</dbReference>
<evidence type="ECO:0000256" key="1">
    <source>
        <dbReference type="ARBA" id="ARBA00022857"/>
    </source>
</evidence>
<evidence type="ECO:0008006" key="4">
    <source>
        <dbReference type="Google" id="ProtNLM"/>
    </source>
</evidence>
<name>A0A1E5LAD5_9FIRM</name>
<dbReference type="AlphaFoldDB" id="A0A1E5LAD5"/>
<keyword evidence="1" id="KW-0521">NADP</keyword>
<evidence type="ECO:0000313" key="2">
    <source>
        <dbReference type="EMBL" id="OEH87028.1"/>
    </source>
</evidence>
<dbReference type="InterPro" id="IPR008670">
    <property type="entry name" value="CoA_reduct_LuxC"/>
</dbReference>